<evidence type="ECO:0000256" key="11">
    <source>
        <dbReference type="PROSITE-ProRule" id="PRU01360"/>
    </source>
</evidence>
<evidence type="ECO:0000256" key="5">
    <source>
        <dbReference type="ARBA" id="ARBA00022692"/>
    </source>
</evidence>
<evidence type="ECO:0000256" key="13">
    <source>
        <dbReference type="SAM" id="SignalP"/>
    </source>
</evidence>
<dbReference type="RefSeq" id="WP_101895645.1">
    <property type="nucleotide sequence ID" value="NZ_CP022684.1"/>
</dbReference>
<protein>
    <recommendedName>
        <fullName evidence="18">TonB-dependent receptor</fullName>
    </recommendedName>
</protein>
<dbReference type="Pfam" id="PF07715">
    <property type="entry name" value="Plug"/>
    <property type="match status" value="1"/>
</dbReference>
<dbReference type="PROSITE" id="PS52016">
    <property type="entry name" value="TONB_DEPENDENT_REC_3"/>
    <property type="match status" value="1"/>
</dbReference>
<dbReference type="InterPro" id="IPR036942">
    <property type="entry name" value="Beta-barrel_TonB_sf"/>
</dbReference>
<comment type="similarity">
    <text evidence="11 12">Belongs to the TonB-dependent receptor family.</text>
</comment>
<dbReference type="GO" id="GO:0009279">
    <property type="term" value="C:cell outer membrane"/>
    <property type="evidence" value="ECO:0007669"/>
    <property type="project" value="UniProtKB-SubCell"/>
</dbReference>
<keyword evidence="9 11" id="KW-0472">Membrane</keyword>
<evidence type="ECO:0000256" key="3">
    <source>
        <dbReference type="ARBA" id="ARBA00022452"/>
    </source>
</evidence>
<evidence type="ECO:0000256" key="7">
    <source>
        <dbReference type="ARBA" id="ARBA00023065"/>
    </source>
</evidence>
<dbReference type="Gene3D" id="2.170.130.10">
    <property type="entry name" value="TonB-dependent receptor, plug domain"/>
    <property type="match status" value="1"/>
</dbReference>
<feature type="chain" id="PRO_5014810971" description="TonB-dependent receptor" evidence="13">
    <location>
        <begin position="30"/>
        <end position="690"/>
    </location>
</feature>
<dbReference type="InterPro" id="IPR012910">
    <property type="entry name" value="Plug_dom"/>
</dbReference>
<keyword evidence="8 12" id="KW-0798">TonB box</keyword>
<dbReference type="GO" id="GO:0006826">
    <property type="term" value="P:iron ion transport"/>
    <property type="evidence" value="ECO:0007669"/>
    <property type="project" value="UniProtKB-KW"/>
</dbReference>
<dbReference type="KEGG" id="kak:Kalk_18385"/>
<evidence type="ECO:0000256" key="4">
    <source>
        <dbReference type="ARBA" id="ARBA00022496"/>
    </source>
</evidence>
<dbReference type="Proteomes" id="UP000235116">
    <property type="component" value="Chromosome"/>
</dbReference>
<dbReference type="InterPro" id="IPR037066">
    <property type="entry name" value="Plug_dom_sf"/>
</dbReference>
<feature type="domain" description="TonB-dependent receptor plug" evidence="15">
    <location>
        <begin position="62"/>
        <end position="168"/>
    </location>
</feature>
<keyword evidence="13" id="KW-0732">Signal</keyword>
<evidence type="ECO:0000256" key="8">
    <source>
        <dbReference type="ARBA" id="ARBA00023077"/>
    </source>
</evidence>
<feature type="domain" description="TonB-dependent receptor-like beta-barrel" evidence="14">
    <location>
        <begin position="249"/>
        <end position="656"/>
    </location>
</feature>
<comment type="subcellular location">
    <subcellularLocation>
        <location evidence="1 11">Cell outer membrane</location>
        <topology evidence="1 11">Multi-pass membrane protein</topology>
    </subcellularLocation>
</comment>
<dbReference type="SUPFAM" id="SSF56935">
    <property type="entry name" value="Porins"/>
    <property type="match status" value="1"/>
</dbReference>
<dbReference type="PANTHER" id="PTHR32552:SF81">
    <property type="entry name" value="TONB-DEPENDENT OUTER MEMBRANE RECEPTOR"/>
    <property type="match status" value="1"/>
</dbReference>
<gene>
    <name evidence="16" type="ORF">Kalk_18385</name>
</gene>
<evidence type="ECO:0000313" key="16">
    <source>
        <dbReference type="EMBL" id="AUM14271.1"/>
    </source>
</evidence>
<dbReference type="EMBL" id="CP022684">
    <property type="protein sequence ID" value="AUM14271.1"/>
    <property type="molecule type" value="Genomic_DNA"/>
</dbReference>
<evidence type="ECO:0000259" key="15">
    <source>
        <dbReference type="Pfam" id="PF07715"/>
    </source>
</evidence>
<keyword evidence="4" id="KW-0410">Iron transport</keyword>
<dbReference type="InterPro" id="IPR039426">
    <property type="entry name" value="TonB-dep_rcpt-like"/>
</dbReference>
<dbReference type="AlphaFoldDB" id="A0A2K9LQ52"/>
<keyword evidence="17" id="KW-1185">Reference proteome</keyword>
<dbReference type="CDD" id="cd01347">
    <property type="entry name" value="ligand_gated_channel"/>
    <property type="match status" value="1"/>
</dbReference>
<keyword evidence="7" id="KW-0406">Ion transport</keyword>
<keyword evidence="6" id="KW-0408">Iron</keyword>
<evidence type="ECO:0000256" key="1">
    <source>
        <dbReference type="ARBA" id="ARBA00004571"/>
    </source>
</evidence>
<evidence type="ECO:0000256" key="9">
    <source>
        <dbReference type="ARBA" id="ARBA00023136"/>
    </source>
</evidence>
<dbReference type="OrthoDB" id="9764669at2"/>
<accession>A0A2K9LQ52</accession>
<dbReference type="Gene3D" id="2.40.170.20">
    <property type="entry name" value="TonB-dependent receptor, beta-barrel domain"/>
    <property type="match status" value="1"/>
</dbReference>
<evidence type="ECO:0000256" key="6">
    <source>
        <dbReference type="ARBA" id="ARBA00023004"/>
    </source>
</evidence>
<evidence type="ECO:0000256" key="2">
    <source>
        <dbReference type="ARBA" id="ARBA00022448"/>
    </source>
</evidence>
<dbReference type="InterPro" id="IPR000531">
    <property type="entry name" value="Beta-barrel_TonB"/>
</dbReference>
<feature type="signal peptide" evidence="13">
    <location>
        <begin position="1"/>
        <end position="29"/>
    </location>
</feature>
<keyword evidence="2 11" id="KW-0813">Transport</keyword>
<sequence length="690" mass="76886">MKQAIKSNRFFTLSAAALSATLLSTATPADSLSEEGELLALLTLLDQETELATQSKMNADYVPGMITILHGSQMEAYGATTVAQALNNVAGFYITNNNTGDYVTTVRGIGASLTANNLKVMINGVPVNRPVDGSADWVMRLPLTQVERIEIIRGPGSTLYGEFAFSGVINVLTKKANRAALSAGNDQHTQIDGMMHHRFGSGLTLSANLNHRERDNSGDQTGVDNFYRQGLGHSPGDIYDHEQGDVVFVDSEYQGYRLQLHYTDVERGGWYGRNAALPEDKEPRKETVINLDFDKSWSLTPDLSLGINLNALQTDLDYATYLPIPAGVSGPGGNPIPADRFRQDKNSDESKRAKLYLHWNGFEHHQVFFEASQVHSEVTDSSLTLYPDGQDPIYPGPDESLVLEGAKRQLTSATLQDQWQILEDLELTLGIRHDDYDDWGDATSPRLAAVWRSNDQHIFKIQYAEAFRPPTLADQNPGPNTFQGVVYNPLSAETLKSTELSYLYNGINTTFRSTLFNIQVDNLIEFHLQPGQPPEWRNRGDVNSSGIELEWEQQLNREWQWLANLSYSDAEDKFEADQTLVGSVEWLGNLGLRWSASPRQQHSIWVNYVGTQEGWDSIRPNRATEFDDYTTVDYCFSLTRVAGMEGLSLIASINNLTDREYSVLANPAQYPYGLPQGGRSGRLQLAYDFN</sequence>
<dbReference type="Pfam" id="PF00593">
    <property type="entry name" value="TonB_dep_Rec_b-barrel"/>
    <property type="match status" value="1"/>
</dbReference>
<evidence type="ECO:0008006" key="18">
    <source>
        <dbReference type="Google" id="ProtNLM"/>
    </source>
</evidence>
<reference evidence="17" key="1">
    <citation type="submission" date="2017-08" db="EMBL/GenBank/DDBJ databases">
        <title>Direct submision.</title>
        <authorList>
            <person name="Kim S.-J."/>
            <person name="Rhee S.-K."/>
        </authorList>
    </citation>
    <scope>NUCLEOTIDE SEQUENCE [LARGE SCALE GENOMIC DNA]</scope>
    <source>
        <strain evidence="17">GI5</strain>
    </source>
</reference>
<evidence type="ECO:0000256" key="10">
    <source>
        <dbReference type="ARBA" id="ARBA00023237"/>
    </source>
</evidence>
<evidence type="ECO:0000256" key="12">
    <source>
        <dbReference type="RuleBase" id="RU003357"/>
    </source>
</evidence>
<keyword evidence="3 11" id="KW-1134">Transmembrane beta strand</keyword>
<evidence type="ECO:0000313" key="17">
    <source>
        <dbReference type="Proteomes" id="UP000235116"/>
    </source>
</evidence>
<name>A0A2K9LQ52_9GAMM</name>
<keyword evidence="5 11" id="KW-0812">Transmembrane</keyword>
<proteinExistence type="inferred from homology"/>
<dbReference type="PANTHER" id="PTHR32552">
    <property type="entry name" value="FERRICHROME IRON RECEPTOR-RELATED"/>
    <property type="match status" value="1"/>
</dbReference>
<keyword evidence="10 11" id="KW-0998">Cell outer membrane</keyword>
<evidence type="ECO:0000259" key="14">
    <source>
        <dbReference type="Pfam" id="PF00593"/>
    </source>
</evidence>
<organism evidence="16 17">
    <name type="scientific">Ketobacter alkanivorans</name>
    <dbReference type="NCBI Taxonomy" id="1917421"/>
    <lineage>
        <taxon>Bacteria</taxon>
        <taxon>Pseudomonadati</taxon>
        <taxon>Pseudomonadota</taxon>
        <taxon>Gammaproteobacteria</taxon>
        <taxon>Pseudomonadales</taxon>
        <taxon>Ketobacteraceae</taxon>
        <taxon>Ketobacter</taxon>
    </lineage>
</organism>